<protein>
    <recommendedName>
        <fullName evidence="3">ArsR family transcriptional regulator</fullName>
    </recommendedName>
</protein>
<accession>A0A1N6NCP1</accession>
<gene>
    <name evidence="1" type="ORF">SAMN05878282_101217</name>
</gene>
<evidence type="ECO:0000313" key="2">
    <source>
        <dbReference type="Proteomes" id="UP000185841"/>
    </source>
</evidence>
<dbReference type="AlphaFoldDB" id="A0A1N6NCP1"/>
<organism evidence="1 2">
    <name type="scientific">Aquipseudomonas alcaligenes</name>
    <name type="common">Pseudomonas alcaligenes</name>
    <dbReference type="NCBI Taxonomy" id="43263"/>
    <lineage>
        <taxon>Bacteria</taxon>
        <taxon>Pseudomonadati</taxon>
        <taxon>Pseudomonadota</taxon>
        <taxon>Gammaproteobacteria</taxon>
        <taxon>Pseudomonadales</taxon>
        <taxon>Pseudomonadaceae</taxon>
        <taxon>Aquipseudomonas</taxon>
    </lineage>
</organism>
<proteinExistence type="predicted"/>
<dbReference type="EMBL" id="FTMP01000001">
    <property type="protein sequence ID" value="SIP89792.1"/>
    <property type="molecule type" value="Genomic_DNA"/>
</dbReference>
<name>A0A1N6NCP1_AQUAC</name>
<dbReference type="RefSeq" id="WP_076423543.1">
    <property type="nucleotide sequence ID" value="NZ_FTMP01000001.1"/>
</dbReference>
<evidence type="ECO:0008006" key="3">
    <source>
        <dbReference type="Google" id="ProtNLM"/>
    </source>
</evidence>
<dbReference type="Proteomes" id="UP000185841">
    <property type="component" value="Unassembled WGS sequence"/>
</dbReference>
<reference evidence="1 2" key="1">
    <citation type="submission" date="2017-01" db="EMBL/GenBank/DDBJ databases">
        <authorList>
            <person name="Mah S.A."/>
            <person name="Swanson W.J."/>
            <person name="Moy G.W."/>
            <person name="Vacquier V.D."/>
        </authorList>
    </citation>
    <scope>NUCLEOTIDE SEQUENCE [LARGE SCALE GENOMIC DNA]</scope>
    <source>
        <strain evidence="1 2">RU36E</strain>
    </source>
</reference>
<evidence type="ECO:0000313" key="1">
    <source>
        <dbReference type="EMBL" id="SIP89792.1"/>
    </source>
</evidence>
<sequence>MNQQPFADYLRQDQRLVVLRILSELPQFRSNSSVMANLLGEFGHHPSRDQVKTELFWLGEQNLIKVEDIGSVLVVTLTERGADVAAGRASVPGVSKPRP</sequence>